<keyword evidence="2" id="KW-1185">Reference proteome</keyword>
<sequence length="82" mass="9436">MDALDQVIKPQTKMVKRFLKKREPSLSENTKNVLLIKGGNTNATVIQVLKNVEKHYKIICGSDITGILFKEVRLFFIHVWLP</sequence>
<evidence type="ECO:0000313" key="2">
    <source>
        <dbReference type="Proteomes" id="UP000694422"/>
    </source>
</evidence>
<proteinExistence type="predicted"/>
<evidence type="ECO:0000313" key="1">
    <source>
        <dbReference type="Ensembl" id="ENSSDAP00000006565.1"/>
    </source>
</evidence>
<dbReference type="AlphaFoldDB" id="A0A8C9ULK4"/>
<reference evidence="1" key="1">
    <citation type="submission" date="2025-08" db="UniProtKB">
        <authorList>
            <consortium name="Ensembl"/>
        </authorList>
    </citation>
    <scope>IDENTIFICATION</scope>
</reference>
<protein>
    <submittedName>
        <fullName evidence="1">Uncharacterized protein</fullName>
    </submittedName>
</protein>
<reference evidence="1" key="2">
    <citation type="submission" date="2025-09" db="UniProtKB">
        <authorList>
            <consortium name="Ensembl"/>
        </authorList>
    </citation>
    <scope>IDENTIFICATION</scope>
</reference>
<organism evidence="1 2">
    <name type="scientific">Spermophilus dauricus</name>
    <name type="common">Daurian ground squirrel</name>
    <dbReference type="NCBI Taxonomy" id="99837"/>
    <lineage>
        <taxon>Eukaryota</taxon>
        <taxon>Metazoa</taxon>
        <taxon>Chordata</taxon>
        <taxon>Craniata</taxon>
        <taxon>Vertebrata</taxon>
        <taxon>Euteleostomi</taxon>
        <taxon>Mammalia</taxon>
        <taxon>Eutheria</taxon>
        <taxon>Euarchontoglires</taxon>
        <taxon>Glires</taxon>
        <taxon>Rodentia</taxon>
        <taxon>Sciuromorpha</taxon>
        <taxon>Sciuridae</taxon>
        <taxon>Xerinae</taxon>
        <taxon>Marmotini</taxon>
        <taxon>Spermophilus</taxon>
    </lineage>
</organism>
<name>A0A8C9ULK4_SPEDA</name>
<accession>A0A8C9ULK4</accession>
<dbReference type="Ensembl" id="ENSSDAT00000007493.1">
    <property type="protein sequence ID" value="ENSSDAP00000006565.1"/>
    <property type="gene ID" value="ENSSDAG00000006075.1"/>
</dbReference>
<dbReference type="Proteomes" id="UP000694422">
    <property type="component" value="Unplaced"/>
</dbReference>